<dbReference type="PANTHER" id="PTHR21068">
    <property type="entry name" value="SPARTIN"/>
    <property type="match status" value="1"/>
</dbReference>
<feature type="region of interest" description="Disordered" evidence="1">
    <location>
        <begin position="320"/>
        <end position="366"/>
    </location>
</feature>
<organism evidence="2 3">
    <name type="scientific">Nelumbo nucifera</name>
    <name type="common">Sacred lotus</name>
    <dbReference type="NCBI Taxonomy" id="4432"/>
    <lineage>
        <taxon>Eukaryota</taxon>
        <taxon>Viridiplantae</taxon>
        <taxon>Streptophyta</taxon>
        <taxon>Embryophyta</taxon>
        <taxon>Tracheophyta</taxon>
        <taxon>Spermatophyta</taxon>
        <taxon>Magnoliopsida</taxon>
        <taxon>Proteales</taxon>
        <taxon>Nelumbonaceae</taxon>
        <taxon>Nelumbo</taxon>
    </lineage>
</organism>
<dbReference type="RefSeq" id="XP_010269149.1">
    <property type="nucleotide sequence ID" value="XM_010270847.2"/>
</dbReference>
<dbReference type="GeneID" id="104605898"/>
<accession>A0A1U8AMU6</accession>
<gene>
    <name evidence="3" type="primary">LOC104605898</name>
</gene>
<dbReference type="KEGG" id="nnu:104605898"/>
<evidence type="ECO:0000313" key="3">
    <source>
        <dbReference type="RefSeq" id="XP_010269149.1"/>
    </source>
</evidence>
<dbReference type="AlphaFoldDB" id="A0A1U8AMU6"/>
<proteinExistence type="predicted"/>
<dbReference type="InterPro" id="IPR045036">
    <property type="entry name" value="Spartin-like"/>
</dbReference>
<dbReference type="PANTHER" id="PTHR21068:SF49">
    <property type="entry name" value="SENESCENCE DOMAIN-CONTAINING PROTEIN"/>
    <property type="match status" value="1"/>
</dbReference>
<name>A0A1U8AMU6_NELNU</name>
<dbReference type="OMA" id="WCGGRPK"/>
<dbReference type="Proteomes" id="UP000189703">
    <property type="component" value="Unplaced"/>
</dbReference>
<evidence type="ECO:0000256" key="1">
    <source>
        <dbReference type="SAM" id="MobiDB-lite"/>
    </source>
</evidence>
<feature type="compositionally biased region" description="Basic and acidic residues" evidence="1">
    <location>
        <begin position="327"/>
        <end position="353"/>
    </location>
</feature>
<keyword evidence="2" id="KW-1185">Reference proteome</keyword>
<reference evidence="3" key="1">
    <citation type="submission" date="2025-08" db="UniProtKB">
        <authorList>
            <consortium name="RefSeq"/>
        </authorList>
    </citation>
    <scope>IDENTIFICATION</scope>
</reference>
<dbReference type="OrthoDB" id="1902436at2759"/>
<evidence type="ECO:0000313" key="2">
    <source>
        <dbReference type="Proteomes" id="UP000189703"/>
    </source>
</evidence>
<dbReference type="GO" id="GO:0005886">
    <property type="term" value="C:plasma membrane"/>
    <property type="evidence" value="ECO:0000318"/>
    <property type="project" value="GO_Central"/>
</dbReference>
<dbReference type="InParanoid" id="A0A1U8AMU6"/>
<feature type="compositionally biased region" description="Acidic residues" evidence="1">
    <location>
        <begin position="354"/>
        <end position="363"/>
    </location>
</feature>
<dbReference type="eggNOG" id="ENOG502S6PE">
    <property type="taxonomic scope" value="Eukaryota"/>
</dbReference>
<sequence>MASRVVTIKQVFPSGTESEVLRVEKAVLSLVGYDNGGQTAGVIRTGEFSIGVVMQTISPILVTVCMVGDLQWPITKDSPSLRVGSRSFAFAMPGLLYGLQFPEDCSEQAMQVLERVLTRFSHYEDHSLSGRESGTKFLVPEAEPSFWSASQSKIRELTDPLLNQIGAGPAGKSPARMGGMDEGLLKAIRMSGVTKLISKAVLVGGLQPEHVDIFDMRPQSNANQNVNLLRAFATIFAFSDLVEAVEATRLVISGNRRSLPLFHPTWTPLPGIRTWNINKKGLLLLLQVLIASASIYNDEGLGAMDNTTDHEEKRRAKVVMDSELTEEESRVGEPMEHKAKSSDEAKEQETTSKEEEEEEEEETVAVREISFPIIAVAGNGITGRGGKKQVNDKLEKACVGMEVI</sequence>
<protein>
    <submittedName>
        <fullName evidence="3">Uncharacterized protein LOC104605898</fullName>
    </submittedName>
</protein>